<evidence type="ECO:0000313" key="2">
    <source>
        <dbReference type="EMBL" id="OHB04686.1"/>
    </source>
</evidence>
<gene>
    <name evidence="2" type="ORF">A2920_02055</name>
</gene>
<keyword evidence="1" id="KW-0812">Transmembrane</keyword>
<keyword evidence="1" id="KW-1133">Transmembrane helix</keyword>
<dbReference type="Proteomes" id="UP000179283">
    <property type="component" value="Unassembled WGS sequence"/>
</dbReference>
<dbReference type="EMBL" id="MHWD01000007">
    <property type="protein sequence ID" value="OHB04686.1"/>
    <property type="molecule type" value="Genomic_DNA"/>
</dbReference>
<reference evidence="2 3" key="1">
    <citation type="journal article" date="2016" name="Nat. Commun.">
        <title>Thousands of microbial genomes shed light on interconnected biogeochemical processes in an aquifer system.</title>
        <authorList>
            <person name="Anantharaman K."/>
            <person name="Brown C.T."/>
            <person name="Hug L.A."/>
            <person name="Sharon I."/>
            <person name="Castelle C.J."/>
            <person name="Probst A.J."/>
            <person name="Thomas B.C."/>
            <person name="Singh A."/>
            <person name="Wilkins M.J."/>
            <person name="Karaoz U."/>
            <person name="Brodie E.L."/>
            <person name="Williams K.H."/>
            <person name="Hubbard S.S."/>
            <person name="Banfield J.F."/>
        </authorList>
    </citation>
    <scope>NUCLEOTIDE SEQUENCE [LARGE SCALE GENOMIC DNA]</scope>
</reference>
<organism evidence="2 3">
    <name type="scientific">Candidatus Zambryskibacteria bacterium RIFCSPLOWO2_01_FULL_43_17</name>
    <dbReference type="NCBI Taxonomy" id="1802760"/>
    <lineage>
        <taxon>Bacteria</taxon>
        <taxon>Candidatus Zambryskiibacteriota</taxon>
    </lineage>
</organism>
<proteinExistence type="predicted"/>
<feature type="transmembrane region" description="Helical" evidence="1">
    <location>
        <begin position="46"/>
        <end position="66"/>
    </location>
</feature>
<keyword evidence="1" id="KW-0472">Membrane</keyword>
<comment type="caution">
    <text evidence="2">The sequence shown here is derived from an EMBL/GenBank/DDBJ whole genome shotgun (WGS) entry which is preliminary data.</text>
</comment>
<name>A0A1G2U5C3_9BACT</name>
<evidence type="ECO:0000256" key="1">
    <source>
        <dbReference type="SAM" id="Phobius"/>
    </source>
</evidence>
<dbReference type="AlphaFoldDB" id="A0A1G2U5C3"/>
<evidence type="ECO:0000313" key="3">
    <source>
        <dbReference type="Proteomes" id="UP000179283"/>
    </source>
</evidence>
<sequence>MKKFALKYLPDLIIQLGVYLVAERFYQICNNLSSADLKVFVTECKVSSWTSILIVMFISIVVNICVRRFVIKK</sequence>
<accession>A0A1G2U5C3</accession>
<protein>
    <submittedName>
        <fullName evidence="2">Uncharacterized protein</fullName>
    </submittedName>
</protein>